<evidence type="ECO:0000313" key="4">
    <source>
        <dbReference type="EMBL" id="KAE9965315.1"/>
    </source>
</evidence>
<dbReference type="GO" id="GO:0003682">
    <property type="term" value="F:chromatin binding"/>
    <property type="evidence" value="ECO:0007669"/>
    <property type="project" value="TreeGrafter"/>
</dbReference>
<dbReference type="AlphaFoldDB" id="A0A8H3U7R0"/>
<dbReference type="Gene3D" id="3.50.50.60">
    <property type="entry name" value="FAD/NAD(P)-binding domain"/>
    <property type="match status" value="1"/>
</dbReference>
<sequence length="522" mass="57206">MSRMQQDLAAAQPNTKTPNGNSSTKSKPGMLRQALKSGAKPHVCIIGAGFAGLRCADILLQQGVKVTIFEARNRIGGRLCQAKVGDHLVDLGPNWIHGTENNPILDLVKETGTQTHSWGERQVTFDPEGNLMPEEDVAKVSESMWELIGKAFKHSNANSATIPASESLLDFIKEHADEQLRESFPIEYQASKDGKNEQVKMSKKELLLSLSEQWGSFVGGSVETQSLKFFWLEECLDGENLFCAGTYAKVLELVAKPALAGADVRFEHVVTKIRSEEQEGNPRVTIETANGVSESFDEVVVTTPLGWLKRNQHVFEPDLPERIVQGIDSLGYGNLDKVYITFPKAFWNDPIPEPQQNGHPLTKSQHHIPNTTSTTTPLHHPNSPSQNGTDPHPTIPNPTQNYPGFTNFLAHPSANPTNPNSQHQECLNLAAMPTPSAHPILLFYTTGPTSTKTSTLLKTHSTSPTTLRKALLSLFNPYISLLPNYTSANPACTPVDILATGWENDEFAGPSQRSAPANPINY</sequence>
<evidence type="ECO:0000313" key="3">
    <source>
        <dbReference type="EMBL" id="KAE9963739.1"/>
    </source>
</evidence>
<name>A0A8H3U7R0_VENIN</name>
<proteinExistence type="predicted"/>
<dbReference type="EMBL" id="WNWS01000605">
    <property type="protein sequence ID" value="KAE9965315.1"/>
    <property type="molecule type" value="Genomic_DNA"/>
</dbReference>
<evidence type="ECO:0000256" key="1">
    <source>
        <dbReference type="SAM" id="MobiDB-lite"/>
    </source>
</evidence>
<dbReference type="GO" id="GO:0050660">
    <property type="term" value="F:flavin adenine dinucleotide binding"/>
    <property type="evidence" value="ECO:0007669"/>
    <property type="project" value="TreeGrafter"/>
</dbReference>
<evidence type="ECO:0000259" key="2">
    <source>
        <dbReference type="Pfam" id="PF01593"/>
    </source>
</evidence>
<reference evidence="3 5" key="1">
    <citation type="submission" date="2019-11" db="EMBL/GenBank/DDBJ databases">
        <title>Venturia inaequalis Genome Resource.</title>
        <authorList>
            <person name="Lichtner F.J."/>
        </authorList>
    </citation>
    <scope>NUCLEOTIDE SEQUENCE [LARGE SCALE GENOMIC DNA]</scope>
    <source>
        <strain evidence="4 6">120213</strain>
        <strain evidence="3">Bline_iso_100314</strain>
    </source>
</reference>
<accession>A0A8H3U7R0</accession>
<dbReference type="Pfam" id="PF01593">
    <property type="entry name" value="Amino_oxidase"/>
    <property type="match status" value="1"/>
</dbReference>
<organism evidence="3 5">
    <name type="scientific">Venturia inaequalis</name>
    <name type="common">Apple scab fungus</name>
    <dbReference type="NCBI Taxonomy" id="5025"/>
    <lineage>
        <taxon>Eukaryota</taxon>
        <taxon>Fungi</taxon>
        <taxon>Dikarya</taxon>
        <taxon>Ascomycota</taxon>
        <taxon>Pezizomycotina</taxon>
        <taxon>Dothideomycetes</taxon>
        <taxon>Pleosporomycetidae</taxon>
        <taxon>Venturiales</taxon>
        <taxon>Venturiaceae</taxon>
        <taxon>Venturia</taxon>
    </lineage>
</organism>
<dbReference type="EMBL" id="WNWQ01000792">
    <property type="protein sequence ID" value="KAE9963739.1"/>
    <property type="molecule type" value="Genomic_DNA"/>
</dbReference>
<dbReference type="SUPFAM" id="SSF51905">
    <property type="entry name" value="FAD/NAD(P)-binding domain"/>
    <property type="match status" value="1"/>
</dbReference>
<feature type="compositionally biased region" description="Polar residues" evidence="1">
    <location>
        <begin position="354"/>
        <end position="389"/>
    </location>
</feature>
<dbReference type="Proteomes" id="UP000447873">
    <property type="component" value="Unassembled WGS sequence"/>
</dbReference>
<feature type="region of interest" description="Disordered" evidence="1">
    <location>
        <begin position="1"/>
        <end position="30"/>
    </location>
</feature>
<dbReference type="SUPFAM" id="SSF54373">
    <property type="entry name" value="FAD-linked reductases, C-terminal domain"/>
    <property type="match status" value="1"/>
</dbReference>
<dbReference type="PRINTS" id="PR00419">
    <property type="entry name" value="ADXRDTASE"/>
</dbReference>
<dbReference type="GO" id="GO:0006338">
    <property type="term" value="P:chromatin remodeling"/>
    <property type="evidence" value="ECO:0007669"/>
    <property type="project" value="TreeGrafter"/>
</dbReference>
<gene>
    <name evidence="3" type="ORF">BLS_008970</name>
    <name evidence="4" type="ORF">EG328_009818</name>
</gene>
<dbReference type="InterPro" id="IPR036188">
    <property type="entry name" value="FAD/NAD-bd_sf"/>
</dbReference>
<feature type="domain" description="Amine oxidase" evidence="2">
    <location>
        <begin position="50"/>
        <end position="355"/>
    </location>
</feature>
<dbReference type="PANTHER" id="PTHR10742">
    <property type="entry name" value="FLAVIN MONOAMINE OXIDASE"/>
    <property type="match status" value="1"/>
</dbReference>
<dbReference type="GO" id="GO:0016491">
    <property type="term" value="F:oxidoreductase activity"/>
    <property type="evidence" value="ECO:0007669"/>
    <property type="project" value="InterPro"/>
</dbReference>
<protein>
    <recommendedName>
        <fullName evidence="2">Amine oxidase domain-containing protein</fullName>
    </recommendedName>
</protein>
<dbReference type="InterPro" id="IPR002937">
    <property type="entry name" value="Amino_oxidase"/>
</dbReference>
<evidence type="ECO:0000313" key="6">
    <source>
        <dbReference type="Proteomes" id="UP000447873"/>
    </source>
</evidence>
<dbReference type="Gene3D" id="3.90.660.10">
    <property type="match status" value="1"/>
</dbReference>
<feature type="compositionally biased region" description="Polar residues" evidence="1">
    <location>
        <begin position="12"/>
        <end position="26"/>
    </location>
</feature>
<evidence type="ECO:0000313" key="5">
    <source>
        <dbReference type="Proteomes" id="UP000433883"/>
    </source>
</evidence>
<dbReference type="InterPro" id="IPR050281">
    <property type="entry name" value="Flavin_monoamine_oxidase"/>
</dbReference>
<dbReference type="PANTHER" id="PTHR10742:SF414">
    <property type="entry name" value="CONTAINING AMINE OXIDASE, PUTATIVE (AFU_ORTHOLOGUE AFUA_3G12150)-RELATED"/>
    <property type="match status" value="1"/>
</dbReference>
<dbReference type="Proteomes" id="UP000433883">
    <property type="component" value="Unassembled WGS sequence"/>
</dbReference>
<feature type="region of interest" description="Disordered" evidence="1">
    <location>
        <begin position="350"/>
        <end position="399"/>
    </location>
</feature>
<comment type="caution">
    <text evidence="3">The sequence shown here is derived from an EMBL/GenBank/DDBJ whole genome shotgun (WGS) entry which is preliminary data.</text>
</comment>